<protein>
    <submittedName>
        <fullName evidence="2">Uncharacterized protein</fullName>
    </submittedName>
</protein>
<accession>A0A0J8AZI5</accession>
<evidence type="ECO:0000313" key="2">
    <source>
        <dbReference type="EMBL" id="KMS94131.1"/>
    </source>
</evidence>
<gene>
    <name evidence="2" type="ORF">BVRB_024490</name>
</gene>
<feature type="non-terminal residue" evidence="2">
    <location>
        <position position="1"/>
    </location>
</feature>
<sequence length="110" mass="12306">CQMGGGRSTLGTIVMRLLFMRFGLIDSNRDEIENGSTHLESANIAAYQRGEYPVIRRLLRVLYHGQEAKDDIDIAINACGAVHNVRNAVLETRMQMEIASDDTTAYLYAK</sequence>
<name>A0A0J8AZI5_BETVV</name>
<dbReference type="Gramene" id="KMS94131">
    <property type="protein sequence ID" value="KMS94131"/>
    <property type="gene ID" value="BVRB_024490"/>
</dbReference>
<dbReference type="AlphaFoldDB" id="A0A0J8AZI5"/>
<reference evidence="2 3" key="1">
    <citation type="journal article" date="2014" name="Nature">
        <title>The genome of the recently domesticated crop plant sugar beet (Beta vulgaris).</title>
        <authorList>
            <person name="Dohm J.C."/>
            <person name="Minoche A.E."/>
            <person name="Holtgrawe D."/>
            <person name="Capella-Gutierrez S."/>
            <person name="Zakrzewski F."/>
            <person name="Tafer H."/>
            <person name="Rupp O."/>
            <person name="Sorensen T.R."/>
            <person name="Stracke R."/>
            <person name="Reinhardt R."/>
            <person name="Goesmann A."/>
            <person name="Kraft T."/>
            <person name="Schulz B."/>
            <person name="Stadler P.F."/>
            <person name="Schmidt T."/>
            <person name="Gabaldon T."/>
            <person name="Lehrach H."/>
            <person name="Weisshaar B."/>
            <person name="Himmelbauer H."/>
        </authorList>
    </citation>
    <scope>NUCLEOTIDE SEQUENCE [LARGE SCALE GENOMIC DNA]</scope>
    <source>
        <tissue evidence="2">Taproot</tissue>
    </source>
</reference>
<keyword evidence="1" id="KW-0732">Signal</keyword>
<evidence type="ECO:0000313" key="3">
    <source>
        <dbReference type="Proteomes" id="UP000035740"/>
    </source>
</evidence>
<dbReference type="Proteomes" id="UP000035740">
    <property type="component" value="Unassembled WGS sequence"/>
</dbReference>
<proteinExistence type="predicted"/>
<dbReference type="OrthoDB" id="66369at2759"/>
<evidence type="ECO:0000256" key="1">
    <source>
        <dbReference type="SAM" id="SignalP"/>
    </source>
</evidence>
<feature type="non-terminal residue" evidence="2">
    <location>
        <position position="110"/>
    </location>
</feature>
<feature type="signal peptide" evidence="1">
    <location>
        <begin position="1"/>
        <end position="27"/>
    </location>
</feature>
<feature type="chain" id="PRO_5005294025" evidence="1">
    <location>
        <begin position="28"/>
        <end position="110"/>
    </location>
</feature>
<dbReference type="EMBL" id="KQ095854">
    <property type="protein sequence ID" value="KMS94131.1"/>
    <property type="molecule type" value="Genomic_DNA"/>
</dbReference>
<keyword evidence="3" id="KW-1185">Reference proteome</keyword>
<organism evidence="2 3">
    <name type="scientific">Beta vulgaris subsp. vulgaris</name>
    <name type="common">Beet</name>
    <dbReference type="NCBI Taxonomy" id="3555"/>
    <lineage>
        <taxon>Eukaryota</taxon>
        <taxon>Viridiplantae</taxon>
        <taxon>Streptophyta</taxon>
        <taxon>Embryophyta</taxon>
        <taxon>Tracheophyta</taxon>
        <taxon>Spermatophyta</taxon>
        <taxon>Magnoliopsida</taxon>
        <taxon>eudicotyledons</taxon>
        <taxon>Gunneridae</taxon>
        <taxon>Pentapetalae</taxon>
        <taxon>Caryophyllales</taxon>
        <taxon>Chenopodiaceae</taxon>
        <taxon>Betoideae</taxon>
        <taxon>Beta</taxon>
    </lineage>
</organism>